<gene>
    <name evidence="4" type="ORF">GCM10011342_02630</name>
</gene>
<feature type="modified residue" description="4-aspartylphosphate" evidence="2">
    <location>
        <position position="52"/>
    </location>
</feature>
<keyword evidence="1 2" id="KW-0597">Phosphoprotein</keyword>
<dbReference type="PROSITE" id="PS50110">
    <property type="entry name" value="RESPONSE_REGULATORY"/>
    <property type="match status" value="1"/>
</dbReference>
<keyword evidence="5" id="KW-1185">Reference proteome</keyword>
<proteinExistence type="predicted"/>
<dbReference type="InterPro" id="IPR050595">
    <property type="entry name" value="Bact_response_regulator"/>
</dbReference>
<reference evidence="4" key="1">
    <citation type="journal article" date="2014" name="Int. J. Syst. Evol. Microbiol.">
        <title>Complete genome sequence of Corynebacterium casei LMG S-19264T (=DSM 44701T), isolated from a smear-ripened cheese.</title>
        <authorList>
            <consortium name="US DOE Joint Genome Institute (JGI-PGF)"/>
            <person name="Walter F."/>
            <person name="Albersmeier A."/>
            <person name="Kalinowski J."/>
            <person name="Ruckert C."/>
        </authorList>
    </citation>
    <scope>NUCLEOTIDE SEQUENCE</scope>
    <source>
        <strain evidence="4">CGMCC 1.12921</strain>
    </source>
</reference>
<dbReference type="RefSeq" id="WP_188159498.1">
    <property type="nucleotide sequence ID" value="NZ_BMGH01000001.1"/>
</dbReference>
<dbReference type="AlphaFoldDB" id="A0A8J2V5T5"/>
<feature type="domain" description="Response regulatory" evidence="3">
    <location>
        <begin position="3"/>
        <end position="121"/>
    </location>
</feature>
<dbReference type="InterPro" id="IPR001789">
    <property type="entry name" value="Sig_transdc_resp-reg_receiver"/>
</dbReference>
<dbReference type="InterPro" id="IPR011006">
    <property type="entry name" value="CheY-like_superfamily"/>
</dbReference>
<evidence type="ECO:0000313" key="4">
    <source>
        <dbReference type="EMBL" id="GGC97186.1"/>
    </source>
</evidence>
<name>A0A8J2V5T5_9PROT</name>
<dbReference type="GO" id="GO:0000160">
    <property type="term" value="P:phosphorelay signal transduction system"/>
    <property type="evidence" value="ECO:0007669"/>
    <property type="project" value="InterPro"/>
</dbReference>
<evidence type="ECO:0000256" key="1">
    <source>
        <dbReference type="ARBA" id="ARBA00022553"/>
    </source>
</evidence>
<dbReference type="EMBL" id="BMGH01000001">
    <property type="protein sequence ID" value="GGC97186.1"/>
    <property type="molecule type" value="Genomic_DNA"/>
</dbReference>
<dbReference type="PANTHER" id="PTHR44591:SF3">
    <property type="entry name" value="RESPONSE REGULATORY DOMAIN-CONTAINING PROTEIN"/>
    <property type="match status" value="1"/>
</dbReference>
<evidence type="ECO:0000259" key="3">
    <source>
        <dbReference type="PROSITE" id="PS50110"/>
    </source>
</evidence>
<evidence type="ECO:0000313" key="5">
    <source>
        <dbReference type="Proteomes" id="UP000613582"/>
    </source>
</evidence>
<dbReference type="SMART" id="SM00448">
    <property type="entry name" value="REC"/>
    <property type="match status" value="1"/>
</dbReference>
<evidence type="ECO:0000256" key="2">
    <source>
        <dbReference type="PROSITE-ProRule" id="PRU00169"/>
    </source>
</evidence>
<protein>
    <submittedName>
        <fullName evidence="4">Response regulator</fullName>
    </submittedName>
</protein>
<dbReference type="Pfam" id="PF00072">
    <property type="entry name" value="Response_reg"/>
    <property type="match status" value="1"/>
</dbReference>
<sequence length="129" mass="13447">MKSVLIIEDDISVAEAVSFVLERNGFRTTRVETGAAAAALLKSQHFCGALVDVWLGEEDGLDVLASLRAQGNTLPVVVMSGGGPGHTLESVSARADVLDACAVLFKPFTDEELLDAVNRSCPDAGCAAD</sequence>
<reference evidence="4" key="2">
    <citation type="submission" date="2020-09" db="EMBL/GenBank/DDBJ databases">
        <authorList>
            <person name="Sun Q."/>
            <person name="Zhou Y."/>
        </authorList>
    </citation>
    <scope>NUCLEOTIDE SEQUENCE</scope>
    <source>
        <strain evidence="4">CGMCC 1.12921</strain>
    </source>
</reference>
<accession>A0A8J2V5T5</accession>
<dbReference type="PANTHER" id="PTHR44591">
    <property type="entry name" value="STRESS RESPONSE REGULATOR PROTEIN 1"/>
    <property type="match status" value="1"/>
</dbReference>
<organism evidence="4 5">
    <name type="scientific">Aquisalinus flavus</name>
    <dbReference type="NCBI Taxonomy" id="1526572"/>
    <lineage>
        <taxon>Bacteria</taxon>
        <taxon>Pseudomonadati</taxon>
        <taxon>Pseudomonadota</taxon>
        <taxon>Alphaproteobacteria</taxon>
        <taxon>Parvularculales</taxon>
        <taxon>Parvularculaceae</taxon>
        <taxon>Aquisalinus</taxon>
    </lineage>
</organism>
<dbReference type="Gene3D" id="3.40.50.2300">
    <property type="match status" value="1"/>
</dbReference>
<comment type="caution">
    <text evidence="4">The sequence shown here is derived from an EMBL/GenBank/DDBJ whole genome shotgun (WGS) entry which is preliminary data.</text>
</comment>
<dbReference type="SUPFAM" id="SSF52172">
    <property type="entry name" value="CheY-like"/>
    <property type="match status" value="1"/>
</dbReference>
<dbReference type="Proteomes" id="UP000613582">
    <property type="component" value="Unassembled WGS sequence"/>
</dbReference>